<dbReference type="EMBL" id="BJOD01000024">
    <property type="protein sequence ID" value="GED26466.1"/>
    <property type="molecule type" value="Genomic_DNA"/>
</dbReference>
<gene>
    <name evidence="2" type="ORF">BAG01nite_25680</name>
    <name evidence="3" type="ORF">EB820_06195</name>
</gene>
<reference evidence="3 4" key="1">
    <citation type="submission" date="2018-10" db="EMBL/GenBank/DDBJ databases">
        <title>Phylogenomics of Brevibacillus.</title>
        <authorList>
            <person name="Dunlap C."/>
        </authorList>
    </citation>
    <scope>NUCLEOTIDE SEQUENCE [LARGE SCALE GENOMIC DNA]</scope>
    <source>
        <strain evidence="3 4">NRRL NRS 1219</strain>
    </source>
</reference>
<protein>
    <recommendedName>
        <fullName evidence="6">MFS transporter</fullName>
    </recommendedName>
</protein>
<keyword evidence="1" id="KW-0812">Transmembrane</keyword>
<evidence type="ECO:0000313" key="2">
    <source>
        <dbReference type="EMBL" id="GED26466.1"/>
    </source>
</evidence>
<dbReference type="EMBL" id="RHHN01000019">
    <property type="protein sequence ID" value="RNB58015.1"/>
    <property type="molecule type" value="Genomic_DNA"/>
</dbReference>
<evidence type="ECO:0000313" key="5">
    <source>
        <dbReference type="Proteomes" id="UP000317180"/>
    </source>
</evidence>
<dbReference type="Proteomes" id="UP000276178">
    <property type="component" value="Unassembled WGS sequence"/>
</dbReference>
<dbReference type="Gene3D" id="1.20.1250.20">
    <property type="entry name" value="MFS general substrate transporter like domains"/>
    <property type="match status" value="1"/>
</dbReference>
<sequence>MTLLQHPVFRRLYAAHIVHIIGNEFTFIAVFGLLDIPLGLGGVLAGLAAGRLAERLSERGIARFQGWALIAMGLSIVAVFHIKPLLGLAVAILFCSFASFGSSILSVTKLQKLAAPAYLARVFSIREMATMGSFSASCLVLGFAAEQAGSASVSVWLGMFGVAAGGVWLWSRRQLQKLGQEE</sequence>
<dbReference type="Proteomes" id="UP000317180">
    <property type="component" value="Unassembled WGS sequence"/>
</dbReference>
<keyword evidence="1" id="KW-0472">Membrane</keyword>
<feature type="transmembrane region" description="Helical" evidence="1">
    <location>
        <begin position="151"/>
        <end position="170"/>
    </location>
</feature>
<feature type="transmembrane region" description="Helical" evidence="1">
    <location>
        <begin position="128"/>
        <end position="145"/>
    </location>
</feature>
<keyword evidence="1" id="KW-1133">Transmembrane helix</keyword>
<evidence type="ECO:0000256" key="1">
    <source>
        <dbReference type="SAM" id="Phobius"/>
    </source>
</evidence>
<comment type="caution">
    <text evidence="3">The sequence shown here is derived from an EMBL/GenBank/DDBJ whole genome shotgun (WGS) entry which is preliminary data.</text>
</comment>
<organism evidence="3 4">
    <name type="scientific">Brevibacillus agri</name>
    <dbReference type="NCBI Taxonomy" id="51101"/>
    <lineage>
        <taxon>Bacteria</taxon>
        <taxon>Bacillati</taxon>
        <taxon>Bacillota</taxon>
        <taxon>Bacilli</taxon>
        <taxon>Bacillales</taxon>
        <taxon>Paenibacillaceae</taxon>
        <taxon>Brevibacillus</taxon>
    </lineage>
</organism>
<feature type="transmembrane region" description="Helical" evidence="1">
    <location>
        <begin position="25"/>
        <end position="49"/>
    </location>
</feature>
<proteinExistence type="predicted"/>
<keyword evidence="5" id="KW-1185">Reference proteome</keyword>
<dbReference type="SUPFAM" id="SSF103473">
    <property type="entry name" value="MFS general substrate transporter"/>
    <property type="match status" value="1"/>
</dbReference>
<feature type="transmembrane region" description="Helical" evidence="1">
    <location>
        <begin position="88"/>
        <end position="107"/>
    </location>
</feature>
<evidence type="ECO:0000313" key="4">
    <source>
        <dbReference type="Proteomes" id="UP000276178"/>
    </source>
</evidence>
<evidence type="ECO:0008006" key="6">
    <source>
        <dbReference type="Google" id="ProtNLM"/>
    </source>
</evidence>
<dbReference type="InterPro" id="IPR036259">
    <property type="entry name" value="MFS_trans_sf"/>
</dbReference>
<name>A0A3M8B5A8_9BACL</name>
<feature type="transmembrane region" description="Helical" evidence="1">
    <location>
        <begin position="61"/>
        <end position="82"/>
    </location>
</feature>
<dbReference type="GeneID" id="82810674"/>
<dbReference type="RefSeq" id="WP_122952668.1">
    <property type="nucleotide sequence ID" value="NZ_BJOD01000024.1"/>
</dbReference>
<reference evidence="2 5" key="2">
    <citation type="submission" date="2019-06" db="EMBL/GenBank/DDBJ databases">
        <title>Whole genome shotgun sequence of Brevibacillus agri NBRC 15538.</title>
        <authorList>
            <person name="Hosoyama A."/>
            <person name="Uohara A."/>
            <person name="Ohji S."/>
            <person name="Ichikawa N."/>
        </authorList>
    </citation>
    <scope>NUCLEOTIDE SEQUENCE [LARGE SCALE GENOMIC DNA]</scope>
    <source>
        <strain evidence="2 5">NBRC 15538</strain>
    </source>
</reference>
<accession>A0A3M8B5A8</accession>
<dbReference type="OrthoDB" id="9763297at2"/>
<dbReference type="AlphaFoldDB" id="A0A3M8B5A8"/>
<evidence type="ECO:0000313" key="3">
    <source>
        <dbReference type="EMBL" id="RNB58015.1"/>
    </source>
</evidence>